<dbReference type="PANTHER" id="PTHR11799">
    <property type="entry name" value="PARAOXONASE"/>
    <property type="match status" value="1"/>
</dbReference>
<dbReference type="KEGG" id="ela:UCREL1_4757"/>
<proteinExistence type="predicted"/>
<reference evidence="2" key="1">
    <citation type="journal article" date="2013" name="Genome Announc.">
        <title>Draft genome sequence of the grapevine dieback fungus Eutypa lata UCR-EL1.</title>
        <authorList>
            <person name="Blanco-Ulate B."/>
            <person name="Rolshausen P.E."/>
            <person name="Cantu D."/>
        </authorList>
    </citation>
    <scope>NUCLEOTIDE SEQUENCE [LARGE SCALE GENOMIC DNA]</scope>
    <source>
        <strain evidence="2">UCR-EL1</strain>
    </source>
</reference>
<accession>M7SP89</accession>
<dbReference type="PANTHER" id="PTHR11799:SF20">
    <property type="entry name" value="SMP-30_GLUCONOLACTONASE_LRE-LIKE REGION DOMAIN-CONTAINING PROTEIN"/>
    <property type="match status" value="1"/>
</dbReference>
<gene>
    <name evidence="1" type="ORF">UCREL1_4757</name>
</gene>
<keyword evidence="2" id="KW-1185">Reference proteome</keyword>
<dbReference type="Gene3D" id="2.120.10.30">
    <property type="entry name" value="TolB, C-terminal domain"/>
    <property type="match status" value="1"/>
</dbReference>
<dbReference type="EMBL" id="KB706279">
    <property type="protein sequence ID" value="EMR68229.1"/>
    <property type="molecule type" value="Genomic_DNA"/>
</dbReference>
<protein>
    <submittedName>
        <fullName evidence="1">Putative serum paraoxonase arylesterase protein</fullName>
    </submittedName>
</protein>
<evidence type="ECO:0000313" key="1">
    <source>
        <dbReference type="EMBL" id="EMR68229.1"/>
    </source>
</evidence>
<name>M7SP89_EUTLA</name>
<dbReference type="SUPFAM" id="SSF63829">
    <property type="entry name" value="Calcium-dependent phosphotriesterase"/>
    <property type="match status" value="1"/>
</dbReference>
<sequence length="399" mass="44029">MVGFAAISLSALAALLAAIVYQTQLVRVVIVGFGIGRTFDSLSSFPYTCRRLTDEPLHACEDMWLSEKSRQLFLGCSDPLGKKEWNPHMARFNASGRSQKDAFVVLDIDEPVGDGFRTRTLKTRDFNDMLHFNGIAGHDDTNGDVRLWAVNAKPSVDPETGVFLDSSQLGANMTVEVFRAVGGVQDGSELEHLRTFSHPLISTPNRVAPVIDEDKHNFWFTNDHGQARSGLQYRLSPYLANGDVTMCRKKACWKVAEGLRYPNGLVKGQDGLIYVPSSFTGAIDVFRHVPKEGFKKVHHIDTDFSLDNISVDRNGDLFVAAFPSGLKMIQGIKDPLNSRVPAAALRIKKQEDGNYTVEKIIEDGAGDVLSGVTTVVHDAKTGRLFFSSKYPDCNIQSMD</sequence>
<dbReference type="OrthoDB" id="5307922at2759"/>
<dbReference type="InterPro" id="IPR011042">
    <property type="entry name" value="6-blade_b-propeller_TolB-like"/>
</dbReference>
<organism evidence="1 2">
    <name type="scientific">Eutypa lata (strain UCR-EL1)</name>
    <name type="common">Grapevine dieback disease fungus</name>
    <name type="synonym">Eutypa armeniacae</name>
    <dbReference type="NCBI Taxonomy" id="1287681"/>
    <lineage>
        <taxon>Eukaryota</taxon>
        <taxon>Fungi</taxon>
        <taxon>Dikarya</taxon>
        <taxon>Ascomycota</taxon>
        <taxon>Pezizomycotina</taxon>
        <taxon>Sordariomycetes</taxon>
        <taxon>Xylariomycetidae</taxon>
        <taxon>Xylariales</taxon>
        <taxon>Diatrypaceae</taxon>
        <taxon>Eutypa</taxon>
    </lineage>
</organism>
<dbReference type="AlphaFoldDB" id="M7SP89"/>
<dbReference type="Proteomes" id="UP000012174">
    <property type="component" value="Unassembled WGS sequence"/>
</dbReference>
<evidence type="ECO:0000313" key="2">
    <source>
        <dbReference type="Proteomes" id="UP000012174"/>
    </source>
</evidence>
<dbReference type="InterPro" id="IPR051288">
    <property type="entry name" value="Serum_paraoxonase/arylesterase"/>
</dbReference>
<dbReference type="OMA" id="QACEDMW"/>
<dbReference type="HOGENOM" id="CLU_033924_3_1_1"/>
<dbReference type="eggNOG" id="ENOG502RYG9">
    <property type="taxonomic scope" value="Eukaryota"/>
</dbReference>